<dbReference type="PANTHER" id="PTHR34825">
    <property type="entry name" value="CONSERVED PROTEIN, WITH A WEAK D-GALACTARATE DEHYDRATASE/ALTRONATE HYDROLASE DOMAIN"/>
    <property type="match status" value="1"/>
</dbReference>
<gene>
    <name evidence="2" type="ORF">HF878_10665</name>
</gene>
<dbReference type="RefSeq" id="WP_170078091.1">
    <property type="nucleotide sequence ID" value="NZ_JABAFA010000080.1"/>
</dbReference>
<comment type="caution">
    <text evidence="2">The sequence shown here is derived from an EMBL/GenBank/DDBJ whole genome shotgun (WGS) entry which is preliminary data.</text>
</comment>
<keyword evidence="3" id="KW-1185">Reference proteome</keyword>
<protein>
    <submittedName>
        <fullName evidence="2">AAA family ATPase</fullName>
    </submittedName>
</protein>
<dbReference type="InterPro" id="IPR018631">
    <property type="entry name" value="AAA-ATPase-like_dom"/>
</dbReference>
<dbReference type="AlphaFoldDB" id="A0A848BCW5"/>
<name>A0A848BCW5_9FIRM</name>
<feature type="domain" description="AAA-ATPase-like" evidence="1">
    <location>
        <begin position="18"/>
        <end position="204"/>
    </location>
</feature>
<dbReference type="PANTHER" id="PTHR34825:SF1">
    <property type="entry name" value="AAA-ATPASE-LIKE DOMAIN-CONTAINING PROTEIN"/>
    <property type="match status" value="1"/>
</dbReference>
<evidence type="ECO:0000259" key="1">
    <source>
        <dbReference type="Pfam" id="PF09820"/>
    </source>
</evidence>
<accession>A0A848BCW5</accession>
<dbReference type="Proteomes" id="UP000543804">
    <property type="component" value="Unassembled WGS sequence"/>
</dbReference>
<dbReference type="InterPro" id="IPR012547">
    <property type="entry name" value="PDDEXK_9"/>
</dbReference>
<dbReference type="InterPro" id="IPR027417">
    <property type="entry name" value="P-loop_NTPase"/>
</dbReference>
<sequence length="526" mass="60732">MGIYLNPGAGQFLAARSSKIYVDKTMLLRELDEVFGTEQRFVCVSRPRRFGKTMAANMVCVYYDRTVTEDVFSGLAIARTEGVSRGRRKCDVLRINMQEFLSRAQDMEGLLSRLQRIVLRDLLRAYTDVDYFDREDLVECMRDIYQETQRPFVIVIDEWDCIFREYPHDEEAQRAYLDFLRDWLKDKEYVGLAYMTGILPVKKYGTHSSLNMFTEYSMENPGQFAPYVGFTEDEVRRLCEAYDMDFGECCAWYDGYAFPHCSHVFSPKSVVEAMLRREYDDYWTKTETYEALKVYIDLNEGGLRDAIIKMMAGGRQKINTRTFQNDMTTFTSADDVMTLLVHLGYLGYDRREEEVFIPNNEILREYIAATKQGEEWQIVSRAVQASDALLAAVFEKDAAAVARGVERAHLETSHIQYNDENALSYTLSFAFYSARRFYNIVRELPAGKGFADLAFLPRPQHAEKPAFVIELKWDRTAETAIRQIKEKGYAGSLAGFAGKVLLVGVSYDKKTRRHEAVIEEWQSHGA</sequence>
<dbReference type="Pfam" id="PF09820">
    <property type="entry name" value="AAA-ATPase_like"/>
    <property type="match status" value="1"/>
</dbReference>
<organism evidence="2 3">
    <name type="scientific">Selenomonas bovis</name>
    <dbReference type="NCBI Taxonomy" id="416586"/>
    <lineage>
        <taxon>Bacteria</taxon>
        <taxon>Bacillati</taxon>
        <taxon>Bacillota</taxon>
        <taxon>Negativicutes</taxon>
        <taxon>Selenomonadales</taxon>
        <taxon>Selenomonadaceae</taxon>
        <taxon>Selenomonas</taxon>
    </lineage>
</organism>
<dbReference type="SUPFAM" id="SSF52540">
    <property type="entry name" value="P-loop containing nucleoside triphosphate hydrolases"/>
    <property type="match status" value="1"/>
</dbReference>
<evidence type="ECO:0000313" key="3">
    <source>
        <dbReference type="Proteomes" id="UP000543804"/>
    </source>
</evidence>
<dbReference type="Gene3D" id="3.40.50.300">
    <property type="entry name" value="P-loop containing nucleotide triphosphate hydrolases"/>
    <property type="match status" value="1"/>
</dbReference>
<proteinExistence type="predicted"/>
<evidence type="ECO:0000313" key="2">
    <source>
        <dbReference type="EMBL" id="NMD99904.1"/>
    </source>
</evidence>
<reference evidence="2 3" key="1">
    <citation type="submission" date="2020-04" db="EMBL/GenBank/DDBJ databases">
        <authorList>
            <person name="Hitch T.C.A."/>
            <person name="Wylensek D."/>
            <person name="Clavel T."/>
        </authorList>
    </citation>
    <scope>NUCLEOTIDE SEQUENCE [LARGE SCALE GENOMIC DNA]</scope>
    <source>
        <strain evidence="2 3">PG-130-P53-12</strain>
    </source>
</reference>
<dbReference type="EMBL" id="JABAFA010000080">
    <property type="protein sequence ID" value="NMD99904.1"/>
    <property type="molecule type" value="Genomic_DNA"/>
</dbReference>
<dbReference type="Pfam" id="PF08011">
    <property type="entry name" value="PDDEXK_9"/>
    <property type="match status" value="1"/>
</dbReference>